<accession>A0A0A2M2W7</accession>
<comment type="caution">
    <text evidence="7">The sequence shown here is derived from an EMBL/GenBank/DDBJ whole genome shotgun (WGS) entry which is preliminary data.</text>
</comment>
<feature type="transmembrane region" description="Helical" evidence="6">
    <location>
        <begin position="39"/>
        <end position="60"/>
    </location>
</feature>
<dbReference type="eggNOG" id="COG1280">
    <property type="taxonomic scope" value="Bacteria"/>
</dbReference>
<evidence type="ECO:0000256" key="4">
    <source>
        <dbReference type="ARBA" id="ARBA00022989"/>
    </source>
</evidence>
<feature type="transmembrane region" description="Helical" evidence="6">
    <location>
        <begin position="6"/>
        <end position="27"/>
    </location>
</feature>
<dbReference type="Proteomes" id="UP000030152">
    <property type="component" value="Unassembled WGS sequence"/>
</dbReference>
<dbReference type="RefSeq" id="WP_020214830.1">
    <property type="nucleotide sequence ID" value="NZ_JRLX01000016.1"/>
</dbReference>
<evidence type="ECO:0000256" key="3">
    <source>
        <dbReference type="ARBA" id="ARBA00022692"/>
    </source>
</evidence>
<keyword evidence="8" id="KW-1185">Reference proteome</keyword>
<feature type="transmembrane region" description="Helical" evidence="6">
    <location>
        <begin position="113"/>
        <end position="141"/>
    </location>
</feature>
<feature type="transmembrane region" description="Helical" evidence="6">
    <location>
        <begin position="193"/>
        <end position="210"/>
    </location>
</feature>
<proteinExistence type="predicted"/>
<dbReference type="STRING" id="1121895.GCA_000378485_03654"/>
<dbReference type="EMBL" id="JRLX01000016">
    <property type="protein sequence ID" value="KGO85803.1"/>
    <property type="molecule type" value="Genomic_DNA"/>
</dbReference>
<gene>
    <name evidence="7" type="ORF">Q765_14350</name>
</gene>
<name>A0A0A2M2W7_9FLAO</name>
<dbReference type="OrthoDB" id="679767at2"/>
<dbReference type="GO" id="GO:0015171">
    <property type="term" value="F:amino acid transmembrane transporter activity"/>
    <property type="evidence" value="ECO:0007669"/>
    <property type="project" value="TreeGrafter"/>
</dbReference>
<organism evidence="7 8">
    <name type="scientific">Flavobacterium rivuli WB 3.3-2 = DSM 21788</name>
    <dbReference type="NCBI Taxonomy" id="1121895"/>
    <lineage>
        <taxon>Bacteria</taxon>
        <taxon>Pseudomonadati</taxon>
        <taxon>Bacteroidota</taxon>
        <taxon>Flavobacteriia</taxon>
        <taxon>Flavobacteriales</taxon>
        <taxon>Flavobacteriaceae</taxon>
        <taxon>Flavobacterium</taxon>
    </lineage>
</organism>
<feature type="transmembrane region" description="Helical" evidence="6">
    <location>
        <begin position="153"/>
        <end position="173"/>
    </location>
</feature>
<keyword evidence="2" id="KW-1003">Cell membrane</keyword>
<comment type="subcellular location">
    <subcellularLocation>
        <location evidence="1">Cell membrane</location>
        <topology evidence="1">Multi-pass membrane protein</topology>
    </subcellularLocation>
</comment>
<feature type="transmembrane region" description="Helical" evidence="6">
    <location>
        <begin position="72"/>
        <end position="92"/>
    </location>
</feature>
<dbReference type="AlphaFoldDB" id="A0A0A2M2W7"/>
<evidence type="ECO:0000256" key="2">
    <source>
        <dbReference type="ARBA" id="ARBA00022475"/>
    </source>
</evidence>
<dbReference type="Pfam" id="PF01810">
    <property type="entry name" value="LysE"/>
    <property type="match status" value="1"/>
</dbReference>
<evidence type="ECO:0000256" key="1">
    <source>
        <dbReference type="ARBA" id="ARBA00004651"/>
    </source>
</evidence>
<evidence type="ECO:0000256" key="6">
    <source>
        <dbReference type="SAM" id="Phobius"/>
    </source>
</evidence>
<sequence>MLQDILSAIPLGLILSIMPGAVFFVLLETSVIKGFKAALAFDLGAITSDVVFILIAYFSSYQLLAKIKDEPALFIFGGLIMFLYGLISFLNITKSSKNELVDEAAKDILKRNYFSLFAKGFFLNFINIGVLGFWLGVIIAWGPKLDLDPKRMLIFFIAVVTTYFIVDIGKIMLAKQLRTKLTTTNIVKIKKGISLVIMIFGFFLLLQGIFPKELNAVIDKVEKNK</sequence>
<dbReference type="GO" id="GO:0005886">
    <property type="term" value="C:plasma membrane"/>
    <property type="evidence" value="ECO:0007669"/>
    <property type="project" value="UniProtKB-SubCell"/>
</dbReference>
<dbReference type="PANTHER" id="PTHR30086">
    <property type="entry name" value="ARGININE EXPORTER PROTEIN ARGO"/>
    <property type="match status" value="1"/>
</dbReference>
<keyword evidence="3 6" id="KW-0812">Transmembrane</keyword>
<dbReference type="InterPro" id="IPR001123">
    <property type="entry name" value="LeuE-type"/>
</dbReference>
<evidence type="ECO:0000313" key="7">
    <source>
        <dbReference type="EMBL" id="KGO85803.1"/>
    </source>
</evidence>
<keyword evidence="4 6" id="KW-1133">Transmembrane helix</keyword>
<reference evidence="7 8" key="1">
    <citation type="submission" date="2013-09" db="EMBL/GenBank/DDBJ databases">
        <authorList>
            <person name="Zeng Z."/>
            <person name="Chen C."/>
        </authorList>
    </citation>
    <scope>NUCLEOTIDE SEQUENCE [LARGE SCALE GENOMIC DNA]</scope>
    <source>
        <strain evidence="7 8">WB 3.3-2</strain>
    </source>
</reference>
<evidence type="ECO:0000256" key="5">
    <source>
        <dbReference type="ARBA" id="ARBA00023136"/>
    </source>
</evidence>
<evidence type="ECO:0000313" key="8">
    <source>
        <dbReference type="Proteomes" id="UP000030152"/>
    </source>
</evidence>
<keyword evidence="5 6" id="KW-0472">Membrane</keyword>
<protein>
    <submittedName>
        <fullName evidence="7">Lysine transporter LysE</fullName>
    </submittedName>
</protein>
<dbReference type="PANTHER" id="PTHR30086:SF20">
    <property type="entry name" value="ARGININE EXPORTER PROTEIN ARGO-RELATED"/>
    <property type="match status" value="1"/>
</dbReference>